<dbReference type="AlphaFoldDB" id="A0A8S9I2L2"/>
<dbReference type="EMBL" id="QGKY02001250">
    <property type="protein sequence ID" value="KAF2563778.1"/>
    <property type="molecule type" value="Genomic_DNA"/>
</dbReference>
<protein>
    <submittedName>
        <fullName evidence="2">Uncharacterized protein</fullName>
    </submittedName>
</protein>
<keyword evidence="1" id="KW-0472">Membrane</keyword>
<evidence type="ECO:0000313" key="2">
    <source>
        <dbReference type="EMBL" id="KAF2563778.1"/>
    </source>
</evidence>
<reference evidence="2" key="1">
    <citation type="submission" date="2019-12" db="EMBL/GenBank/DDBJ databases">
        <title>Genome sequencing and annotation of Brassica cretica.</title>
        <authorList>
            <person name="Studholme D.J."/>
            <person name="Sarris P.F."/>
        </authorList>
    </citation>
    <scope>NUCLEOTIDE SEQUENCE</scope>
    <source>
        <strain evidence="3">PFS-001/15</strain>
        <strain evidence="2">PFS-102/07</strain>
        <tissue evidence="2">Leaf</tissue>
    </source>
</reference>
<keyword evidence="1" id="KW-0812">Transmembrane</keyword>
<keyword evidence="1" id="KW-1133">Transmembrane helix</keyword>
<name>A0A8S9I2L2_BRACR</name>
<dbReference type="Proteomes" id="UP000712281">
    <property type="component" value="Unassembled WGS sequence"/>
</dbReference>
<evidence type="ECO:0000313" key="3">
    <source>
        <dbReference type="EMBL" id="KAF2596384.1"/>
    </source>
</evidence>
<evidence type="ECO:0000256" key="1">
    <source>
        <dbReference type="SAM" id="Phobius"/>
    </source>
</evidence>
<comment type="caution">
    <text evidence="2">The sequence shown here is derived from an EMBL/GenBank/DDBJ whole genome shotgun (WGS) entry which is preliminary data.</text>
</comment>
<feature type="transmembrane region" description="Helical" evidence="1">
    <location>
        <begin position="21"/>
        <end position="42"/>
    </location>
</feature>
<proteinExistence type="predicted"/>
<accession>A0A8S9I2L2</accession>
<dbReference type="EMBL" id="QGKW02000717">
    <property type="protein sequence ID" value="KAF2596384.1"/>
    <property type="molecule type" value="Genomic_DNA"/>
</dbReference>
<sequence length="51" mass="5625">MASKLKQTLTNRYGALQLWEIIVIALFAAFILILAISVLIRAPGMSPLKIL</sequence>
<gene>
    <name evidence="3" type="ORF">F2Q68_00012072</name>
    <name evidence="2" type="ORF">F2Q70_00018561</name>
</gene>
<organism evidence="2">
    <name type="scientific">Brassica cretica</name>
    <name type="common">Mustard</name>
    <dbReference type="NCBI Taxonomy" id="69181"/>
    <lineage>
        <taxon>Eukaryota</taxon>
        <taxon>Viridiplantae</taxon>
        <taxon>Streptophyta</taxon>
        <taxon>Embryophyta</taxon>
        <taxon>Tracheophyta</taxon>
        <taxon>Spermatophyta</taxon>
        <taxon>Magnoliopsida</taxon>
        <taxon>eudicotyledons</taxon>
        <taxon>Gunneridae</taxon>
        <taxon>Pentapetalae</taxon>
        <taxon>rosids</taxon>
        <taxon>malvids</taxon>
        <taxon>Brassicales</taxon>
        <taxon>Brassicaceae</taxon>
        <taxon>Brassiceae</taxon>
        <taxon>Brassica</taxon>
    </lineage>
</organism>